<dbReference type="RefSeq" id="WP_084953429.1">
    <property type="nucleotide sequence ID" value="NZ_MZZM01000030.1"/>
</dbReference>
<evidence type="ECO:0000256" key="8">
    <source>
        <dbReference type="SAM" id="Phobius"/>
    </source>
</evidence>
<comment type="subcellular location">
    <subcellularLocation>
        <location evidence="1">Cell membrane</location>
        <topology evidence="1">Multi-pass membrane protein</topology>
    </subcellularLocation>
</comment>
<evidence type="ECO:0000313" key="11">
    <source>
        <dbReference type="Proteomes" id="UP000193040"/>
    </source>
</evidence>
<dbReference type="InterPro" id="IPR011701">
    <property type="entry name" value="MFS"/>
</dbReference>
<evidence type="ECO:0000256" key="3">
    <source>
        <dbReference type="ARBA" id="ARBA00022475"/>
    </source>
</evidence>
<evidence type="ECO:0000256" key="5">
    <source>
        <dbReference type="ARBA" id="ARBA00022989"/>
    </source>
</evidence>
<dbReference type="GO" id="GO:0005886">
    <property type="term" value="C:plasma membrane"/>
    <property type="evidence" value="ECO:0007669"/>
    <property type="project" value="UniProtKB-SubCell"/>
</dbReference>
<dbReference type="GO" id="GO:0022857">
    <property type="term" value="F:transmembrane transporter activity"/>
    <property type="evidence" value="ECO:0007669"/>
    <property type="project" value="InterPro"/>
</dbReference>
<feature type="transmembrane region" description="Helical" evidence="8">
    <location>
        <begin position="314"/>
        <end position="332"/>
    </location>
</feature>
<dbReference type="InterPro" id="IPR036259">
    <property type="entry name" value="MFS_trans_sf"/>
</dbReference>
<dbReference type="SUPFAM" id="SSF103473">
    <property type="entry name" value="MFS general substrate transporter"/>
    <property type="match status" value="1"/>
</dbReference>
<organism evidence="10 11">
    <name type="scientific">Mycobacterium simiae</name>
    <name type="common">Mycobacterium habana</name>
    <dbReference type="NCBI Taxonomy" id="1784"/>
    <lineage>
        <taxon>Bacteria</taxon>
        <taxon>Bacillati</taxon>
        <taxon>Actinomycetota</taxon>
        <taxon>Actinomycetes</taxon>
        <taxon>Mycobacteriales</taxon>
        <taxon>Mycobacteriaceae</taxon>
        <taxon>Mycobacterium</taxon>
        <taxon>Mycobacterium simiae complex</taxon>
    </lineage>
</organism>
<dbReference type="NCBIfam" id="TIGR00711">
    <property type="entry name" value="efflux_EmrB"/>
    <property type="match status" value="1"/>
</dbReference>
<comment type="caution">
    <text evidence="10">The sequence shown here is derived from an EMBL/GenBank/DDBJ whole genome shotgun (WGS) entry which is preliminary data.</text>
</comment>
<dbReference type="Gene3D" id="1.20.1250.20">
    <property type="entry name" value="MFS general substrate transporter like domains"/>
    <property type="match status" value="1"/>
</dbReference>
<dbReference type="PROSITE" id="PS50850">
    <property type="entry name" value="MFS"/>
    <property type="match status" value="1"/>
</dbReference>
<evidence type="ECO:0000256" key="6">
    <source>
        <dbReference type="ARBA" id="ARBA00023136"/>
    </source>
</evidence>
<evidence type="ECO:0000259" key="9">
    <source>
        <dbReference type="PROSITE" id="PS50850"/>
    </source>
</evidence>
<dbReference type="InterPro" id="IPR020846">
    <property type="entry name" value="MFS_dom"/>
</dbReference>
<feature type="transmembrane region" description="Helical" evidence="8">
    <location>
        <begin position="120"/>
        <end position="139"/>
    </location>
</feature>
<feature type="transmembrane region" description="Helical" evidence="8">
    <location>
        <begin position="207"/>
        <end position="229"/>
    </location>
</feature>
<gene>
    <name evidence="10" type="ORF">B5M45_24825</name>
</gene>
<feature type="transmembrane region" description="Helical" evidence="8">
    <location>
        <begin position="151"/>
        <end position="171"/>
    </location>
</feature>
<feature type="transmembrane region" description="Helical" evidence="8">
    <location>
        <begin position="344"/>
        <end position="363"/>
    </location>
</feature>
<feature type="domain" description="Major facilitator superfamily (MFS) profile" evidence="9">
    <location>
        <begin position="1"/>
        <end position="464"/>
    </location>
</feature>
<dbReference type="PANTHER" id="PTHR42718">
    <property type="entry name" value="MAJOR FACILITATOR SUPERFAMILY MULTIDRUG TRANSPORTER MFSC"/>
    <property type="match status" value="1"/>
</dbReference>
<dbReference type="InterPro" id="IPR004638">
    <property type="entry name" value="EmrB-like"/>
</dbReference>
<evidence type="ECO:0000256" key="1">
    <source>
        <dbReference type="ARBA" id="ARBA00004651"/>
    </source>
</evidence>
<evidence type="ECO:0000256" key="4">
    <source>
        <dbReference type="ARBA" id="ARBA00022692"/>
    </source>
</evidence>
<keyword evidence="4 8" id="KW-0812">Transmembrane</keyword>
<keyword evidence="5 8" id="KW-1133">Transmembrane helix</keyword>
<feature type="transmembrane region" description="Helical" evidence="8">
    <location>
        <begin position="249"/>
        <end position="274"/>
    </location>
</feature>
<dbReference type="PANTHER" id="PTHR42718:SF42">
    <property type="entry name" value="EXPORT PROTEIN"/>
    <property type="match status" value="1"/>
</dbReference>
<keyword evidence="2" id="KW-0813">Transport</keyword>
<protein>
    <submittedName>
        <fullName evidence="10">MFS transporter</fullName>
    </submittedName>
</protein>
<keyword evidence="11" id="KW-1185">Reference proteome</keyword>
<evidence type="ECO:0000256" key="7">
    <source>
        <dbReference type="SAM" id="MobiDB-lite"/>
    </source>
</evidence>
<feature type="transmembrane region" description="Helical" evidence="8">
    <location>
        <begin position="286"/>
        <end position="307"/>
    </location>
</feature>
<proteinExistence type="predicted"/>
<feature type="transmembrane region" description="Helical" evidence="8">
    <location>
        <begin position="183"/>
        <end position="201"/>
    </location>
</feature>
<feature type="transmembrane region" description="Helical" evidence="8">
    <location>
        <begin position="63"/>
        <end position="80"/>
    </location>
</feature>
<keyword evidence="6 8" id="KW-0472">Membrane</keyword>
<accession>A0A1X0XS96</accession>
<name>A0A1X0XS96_MYCSI</name>
<evidence type="ECO:0000256" key="2">
    <source>
        <dbReference type="ARBA" id="ARBA00022448"/>
    </source>
</evidence>
<keyword evidence="3" id="KW-1003">Cell membrane</keyword>
<dbReference type="Gene3D" id="1.20.1720.10">
    <property type="entry name" value="Multidrug resistance protein D"/>
    <property type="match status" value="1"/>
</dbReference>
<dbReference type="AlphaFoldDB" id="A0A1X0XS96"/>
<evidence type="ECO:0000313" key="10">
    <source>
        <dbReference type="EMBL" id="ORJ55781.1"/>
    </source>
</evidence>
<feature type="compositionally biased region" description="Acidic residues" evidence="7">
    <location>
        <begin position="479"/>
        <end position="489"/>
    </location>
</feature>
<feature type="transmembrane region" description="Helical" evidence="8">
    <location>
        <begin position="439"/>
        <end position="460"/>
    </location>
</feature>
<sequence>MMVGFFMIMVDSTIVAVANPTIMAELHTGYDAVIWVTSAYLLGYAAVLLVAGRLGDRFGPKNLYVIGLVVFILASLWCGLSDSATVLISARLVQGLGAGVLTPQTLATVTRVFPAEQRGVAIGAWGATAGAAMLVGPLAGGALLDGLGWRWIFFVNVPVGVAGLALAVWLVPVLSTQSHRFDLIGVGLSGAGVVLVVYGLQHGEAVGWQPCIWAIIIAGIGLLTTFCYWESVTPGEPLVPPEMFQDRNFGLCTLGVAIMSFSVTAMLLPLTFYAQAVCGLSPMHTALLIAPMAIANGVLAPVAGRIVDRSHPRAVVGLGFSLLAIALTWLSFEMSSTTTVWRLILPMSAIGAAMAVGWQALAATATRNLPVHLAGAGSAVYNTIRQLGAVLGSAGTAAYMTWRIDSQTSSYTIDSDDVMGVQLPKFMLGPFSDAMSQTMLLPGFAALFGIIAALFLLGLAPSAKSHPVGRPDPAHSGDDDSPADDDFDNDGFVELTLPGAAYEPEMDTLPLPTRVSCPHLVAAAAGHRRRAQPRACNGFHADASRRFWSLIDFLDAHLPYPTAPPRENSWAIEGRRRLQRRRRSAGSWRTLSAF</sequence>
<reference evidence="10 11" key="1">
    <citation type="submission" date="2017-03" db="EMBL/GenBank/DDBJ databases">
        <title>Genomic insights into Mycobacterium simiae human colonization.</title>
        <authorList>
            <person name="Steffani J.L."/>
            <person name="Brunck M.E."/>
            <person name="Cruz E."/>
            <person name="Montiel R."/>
            <person name="Barona F."/>
        </authorList>
    </citation>
    <scope>NUCLEOTIDE SEQUENCE [LARGE SCALE GENOMIC DNA]</scope>
    <source>
        <strain evidence="10 11">MsiGto</strain>
    </source>
</reference>
<dbReference type="EMBL" id="MZZM01000030">
    <property type="protein sequence ID" value="ORJ55781.1"/>
    <property type="molecule type" value="Genomic_DNA"/>
</dbReference>
<dbReference type="CDD" id="cd17321">
    <property type="entry name" value="MFS_MMR_MDR_like"/>
    <property type="match status" value="1"/>
</dbReference>
<dbReference type="Proteomes" id="UP000193040">
    <property type="component" value="Unassembled WGS sequence"/>
</dbReference>
<feature type="transmembrane region" description="Helical" evidence="8">
    <location>
        <begin position="32"/>
        <end position="51"/>
    </location>
</feature>
<dbReference type="Pfam" id="PF07690">
    <property type="entry name" value="MFS_1"/>
    <property type="match status" value="1"/>
</dbReference>
<feature type="region of interest" description="Disordered" evidence="7">
    <location>
        <begin position="466"/>
        <end position="489"/>
    </location>
</feature>